<dbReference type="Proteomes" id="UP000440578">
    <property type="component" value="Unassembled WGS sequence"/>
</dbReference>
<dbReference type="Gene3D" id="1.10.8.960">
    <property type="match status" value="1"/>
</dbReference>
<protein>
    <recommendedName>
        <fullName evidence="1 6">Glutamate--cysteine ligase</fullName>
        <ecNumber evidence="1 6">6.3.2.2</ecNumber>
    </recommendedName>
    <alternativeName>
        <fullName evidence="6">Gamma-ECS</fullName>
    </alternativeName>
    <alternativeName>
        <fullName evidence="6">Gamma-glutamylcysteine synthetase</fullName>
    </alternativeName>
</protein>
<organism evidence="7 8">
    <name type="scientific">Amphibalanus amphitrite</name>
    <name type="common">Striped barnacle</name>
    <name type="synonym">Balanus amphitrite</name>
    <dbReference type="NCBI Taxonomy" id="1232801"/>
    <lineage>
        <taxon>Eukaryota</taxon>
        <taxon>Metazoa</taxon>
        <taxon>Ecdysozoa</taxon>
        <taxon>Arthropoda</taxon>
        <taxon>Crustacea</taxon>
        <taxon>Multicrustacea</taxon>
        <taxon>Cirripedia</taxon>
        <taxon>Thoracica</taxon>
        <taxon>Thoracicalcarea</taxon>
        <taxon>Balanomorpha</taxon>
        <taxon>Balanoidea</taxon>
        <taxon>Balanidae</taxon>
        <taxon>Amphibalaninae</taxon>
        <taxon>Amphibalanus</taxon>
    </lineage>
</organism>
<dbReference type="GO" id="GO:0017109">
    <property type="term" value="C:glutamate-cysteine ligase complex"/>
    <property type="evidence" value="ECO:0007669"/>
    <property type="project" value="TreeGrafter"/>
</dbReference>
<keyword evidence="3 6" id="KW-0317">Glutathione biosynthesis</keyword>
<reference evidence="7 8" key="1">
    <citation type="submission" date="2019-07" db="EMBL/GenBank/DDBJ databases">
        <title>Draft genome assembly of a fouling barnacle, Amphibalanus amphitrite (Darwin, 1854): The first reference genome for Thecostraca.</title>
        <authorList>
            <person name="Kim W."/>
        </authorList>
    </citation>
    <scope>NUCLEOTIDE SEQUENCE [LARGE SCALE GENOMIC DNA]</scope>
    <source>
        <strain evidence="7">SNU_AA5</strain>
        <tissue evidence="7">Soma without cirri and trophi</tissue>
    </source>
</reference>
<evidence type="ECO:0000256" key="5">
    <source>
        <dbReference type="ARBA" id="ARBA00022840"/>
    </source>
</evidence>
<dbReference type="PANTHER" id="PTHR11164">
    <property type="entry name" value="GLUTAMATE CYSTEINE LIGASE"/>
    <property type="match status" value="1"/>
</dbReference>
<dbReference type="EC" id="6.3.2.2" evidence="1 6"/>
<dbReference type="GO" id="GO:0005524">
    <property type="term" value="F:ATP binding"/>
    <property type="evidence" value="ECO:0007669"/>
    <property type="project" value="UniProtKB-UniRule"/>
</dbReference>
<comment type="pathway">
    <text evidence="6">Sulfur metabolism; glutathione biosynthesis; glutathione from L-cysteine and L-glutamate: step 1/2.</text>
</comment>
<evidence type="ECO:0000313" key="8">
    <source>
        <dbReference type="Proteomes" id="UP000440578"/>
    </source>
</evidence>
<comment type="caution">
    <text evidence="7">The sequence shown here is derived from an EMBL/GenBank/DDBJ whole genome shotgun (WGS) entry which is preliminary data.</text>
</comment>
<evidence type="ECO:0000256" key="6">
    <source>
        <dbReference type="RuleBase" id="RU367135"/>
    </source>
</evidence>
<dbReference type="UniPathway" id="UPA00142">
    <property type="reaction ID" value="UER00209"/>
</dbReference>
<dbReference type="PANTHER" id="PTHR11164:SF0">
    <property type="entry name" value="GLUTAMATE--CYSTEINE LIGASE CATALYTIC SUBUNIT"/>
    <property type="match status" value="1"/>
</dbReference>
<dbReference type="AlphaFoldDB" id="A0A6A4X7C8"/>
<evidence type="ECO:0000256" key="4">
    <source>
        <dbReference type="ARBA" id="ARBA00022741"/>
    </source>
</evidence>
<keyword evidence="4 6" id="KW-0547">Nucleotide-binding</keyword>
<gene>
    <name evidence="7" type="primary">gcs-1</name>
    <name evidence="7" type="ORF">FJT64_017321</name>
</gene>
<evidence type="ECO:0000256" key="1">
    <source>
        <dbReference type="ARBA" id="ARBA00012220"/>
    </source>
</evidence>
<sequence>MDAEQEYSELTINEIFNGKGDEFPGLVPLVSHYLNAINIDADTRCTTGQYLQLMRRRASGELQTTARWMREFIAGHADYQRDSVVPESTAFDLMVACHEVTTGRRPAPALLGGLGTSRTENHLPAAIHRTPSLYKQDAQT</sequence>
<name>A0A6A4X7C8_AMPAM</name>
<dbReference type="OrthoDB" id="7939818at2759"/>
<evidence type="ECO:0000256" key="2">
    <source>
        <dbReference type="ARBA" id="ARBA00022598"/>
    </source>
</evidence>
<keyword evidence="2 6" id="KW-0436">Ligase</keyword>
<accession>A0A6A4X7C8</accession>
<comment type="similarity">
    <text evidence="6">Belongs to the glutamate--cysteine ligase type 3 family.</text>
</comment>
<evidence type="ECO:0000256" key="3">
    <source>
        <dbReference type="ARBA" id="ARBA00022684"/>
    </source>
</evidence>
<keyword evidence="5 6" id="KW-0067">ATP-binding</keyword>
<dbReference type="GO" id="GO:0004357">
    <property type="term" value="F:glutamate-cysteine ligase activity"/>
    <property type="evidence" value="ECO:0007669"/>
    <property type="project" value="UniProtKB-UniRule"/>
</dbReference>
<comment type="catalytic activity">
    <reaction evidence="6">
        <text>L-cysteine + L-glutamate + ATP = gamma-L-glutamyl-L-cysteine + ADP + phosphate + H(+)</text>
        <dbReference type="Rhea" id="RHEA:13285"/>
        <dbReference type="ChEBI" id="CHEBI:15378"/>
        <dbReference type="ChEBI" id="CHEBI:29985"/>
        <dbReference type="ChEBI" id="CHEBI:30616"/>
        <dbReference type="ChEBI" id="CHEBI:35235"/>
        <dbReference type="ChEBI" id="CHEBI:43474"/>
        <dbReference type="ChEBI" id="CHEBI:58173"/>
        <dbReference type="ChEBI" id="CHEBI:456216"/>
        <dbReference type="EC" id="6.3.2.2"/>
    </reaction>
</comment>
<dbReference type="GO" id="GO:0006750">
    <property type="term" value="P:glutathione biosynthetic process"/>
    <property type="evidence" value="ECO:0007669"/>
    <property type="project" value="UniProtKB-UniRule"/>
</dbReference>
<keyword evidence="8" id="KW-1185">Reference proteome</keyword>
<dbReference type="Pfam" id="PF03074">
    <property type="entry name" value="GCS"/>
    <property type="match status" value="1"/>
</dbReference>
<evidence type="ECO:0000313" key="7">
    <source>
        <dbReference type="EMBL" id="KAF0311924.1"/>
    </source>
</evidence>
<dbReference type="EMBL" id="VIIS01000206">
    <property type="protein sequence ID" value="KAF0311924.1"/>
    <property type="molecule type" value="Genomic_DNA"/>
</dbReference>
<dbReference type="InterPro" id="IPR004308">
    <property type="entry name" value="GCS"/>
</dbReference>
<proteinExistence type="inferred from homology"/>